<name>N6ZKT4_9RHOO</name>
<evidence type="ECO:0000313" key="1">
    <source>
        <dbReference type="EMBL" id="ENO95172.1"/>
    </source>
</evidence>
<protein>
    <submittedName>
        <fullName evidence="1">Uncharacterized protein</fullName>
    </submittedName>
</protein>
<gene>
    <name evidence="1" type="ORF">C667_20369</name>
</gene>
<dbReference type="AlphaFoldDB" id="N6ZKT4"/>
<accession>N6ZKT4</accession>
<evidence type="ECO:0000313" key="2">
    <source>
        <dbReference type="Proteomes" id="UP000013047"/>
    </source>
</evidence>
<dbReference type="EMBL" id="AMXF01000266">
    <property type="protein sequence ID" value="ENO95172.1"/>
    <property type="molecule type" value="Genomic_DNA"/>
</dbReference>
<sequence length="292" mass="32648">MLVSKVILAAVGIAHTTQIAPRVPAALQVSDLERIALMLHHYRQDLPAGLKRDQSHAQQVGRFLEDWPRGFQACMQELQNSACGSDTLDAESVLTQMDEFTRMGTRWLRMEAPTQLRDAFWQWLAGVGDAEELAHLRTHLGDFETYLHRPVSQLCQALGITRSQLTVLVDAKLLDYRPGTGMQFASLKSLARLIHELAQALQPWAPRANLVPVAEVSPRCGRHRYSGFKRVMESVLSGECPVYAGAVTHPNLPLFQRMLVSLDDLAALQNPWATFRDRSLRHAANKTASHSK</sequence>
<reference evidence="1 2" key="1">
    <citation type="submission" date="2012-09" db="EMBL/GenBank/DDBJ databases">
        <title>Draft Genome Sequences of 6 Strains from Genus Thauera.</title>
        <authorList>
            <person name="Liu B."/>
            <person name="Shapleigh J.P."/>
            <person name="Frostegard A.H."/>
        </authorList>
    </citation>
    <scope>NUCLEOTIDE SEQUENCE [LARGE SCALE GENOMIC DNA]</scope>
    <source>
        <strain evidence="1 2">B4P</strain>
    </source>
</reference>
<proteinExistence type="predicted"/>
<organism evidence="1 2">
    <name type="scientific">Thauera phenylacetica B4P</name>
    <dbReference type="NCBI Taxonomy" id="1234382"/>
    <lineage>
        <taxon>Bacteria</taxon>
        <taxon>Pseudomonadati</taxon>
        <taxon>Pseudomonadota</taxon>
        <taxon>Betaproteobacteria</taxon>
        <taxon>Rhodocyclales</taxon>
        <taxon>Zoogloeaceae</taxon>
        <taxon>Thauera</taxon>
    </lineage>
</organism>
<dbReference type="Proteomes" id="UP000013047">
    <property type="component" value="Unassembled WGS sequence"/>
</dbReference>
<comment type="caution">
    <text evidence="1">The sequence shown here is derived from an EMBL/GenBank/DDBJ whole genome shotgun (WGS) entry which is preliminary data.</text>
</comment>
<keyword evidence="2" id="KW-1185">Reference proteome</keyword>